<feature type="compositionally biased region" description="Basic and acidic residues" evidence="1">
    <location>
        <begin position="614"/>
        <end position="627"/>
    </location>
</feature>
<dbReference type="Proteomes" id="UP000509667">
    <property type="component" value="Chromosome"/>
</dbReference>
<evidence type="ECO:0000256" key="1">
    <source>
        <dbReference type="SAM" id="MobiDB-lite"/>
    </source>
</evidence>
<feature type="compositionally biased region" description="Basic and acidic residues" evidence="1">
    <location>
        <begin position="645"/>
        <end position="657"/>
    </location>
</feature>
<dbReference type="RefSeq" id="WP_179911457.1">
    <property type="nucleotide sequence ID" value="NZ_CP058910.1"/>
</dbReference>
<dbReference type="EMBL" id="CP058910">
    <property type="protein sequence ID" value="QLH77531.1"/>
    <property type="molecule type" value="Genomic_DNA"/>
</dbReference>
<dbReference type="KEGG" id="hrr:HZS55_09580"/>
<dbReference type="AlphaFoldDB" id="A0A7D5SXU4"/>
<reference evidence="2 3" key="1">
    <citation type="submission" date="2020-07" db="EMBL/GenBank/DDBJ databases">
        <title>Halosimplex pelagicum sp. nov. and Halosimplex rubrum sp. nov., isolated from salted brown alga Laminaria, and emended description of the genus Halosimplex.</title>
        <authorList>
            <person name="Cui H."/>
        </authorList>
    </citation>
    <scope>NUCLEOTIDE SEQUENCE [LARGE SCALE GENOMIC DNA]</scope>
    <source>
        <strain evidence="2 3">R27</strain>
    </source>
</reference>
<evidence type="ECO:0000313" key="2">
    <source>
        <dbReference type="EMBL" id="QLH77531.1"/>
    </source>
</evidence>
<feature type="region of interest" description="Disordered" evidence="1">
    <location>
        <begin position="1004"/>
        <end position="1075"/>
    </location>
</feature>
<feature type="compositionally biased region" description="Gly residues" evidence="1">
    <location>
        <begin position="658"/>
        <end position="672"/>
    </location>
</feature>
<dbReference type="OrthoDB" id="124691at2157"/>
<name>A0A7D5SXU4_9EURY</name>
<feature type="region of interest" description="Disordered" evidence="1">
    <location>
        <begin position="303"/>
        <end position="328"/>
    </location>
</feature>
<organism evidence="2 3">
    <name type="scientific">Halosimplex rubrum</name>
    <dbReference type="NCBI Taxonomy" id="869889"/>
    <lineage>
        <taxon>Archaea</taxon>
        <taxon>Methanobacteriati</taxon>
        <taxon>Methanobacteriota</taxon>
        <taxon>Stenosarchaea group</taxon>
        <taxon>Halobacteria</taxon>
        <taxon>Halobacteriales</taxon>
        <taxon>Haloarculaceae</taxon>
        <taxon>Halosimplex</taxon>
    </lineage>
</organism>
<accession>A0A7D5SXU4</accession>
<feature type="compositionally biased region" description="Basic and acidic residues" evidence="1">
    <location>
        <begin position="1049"/>
        <end position="1062"/>
    </location>
</feature>
<evidence type="ECO:0000313" key="3">
    <source>
        <dbReference type="Proteomes" id="UP000509667"/>
    </source>
</evidence>
<feature type="region of interest" description="Disordered" evidence="1">
    <location>
        <begin position="614"/>
        <end position="685"/>
    </location>
</feature>
<dbReference type="InterPro" id="IPR055710">
    <property type="entry name" value="DUF7286"/>
</dbReference>
<sequence length="1075" mass="114269">MTRDGFEVGTRGRVPFALVGVLLVLSSALFASAVDRPQPTPEPAVDLAVERTTADARAAVRTAVAEAGVAAASDPVLTPANNQWGALLDPETAFRDALRVRIYRAARERLRTVARTHRGVRANASLAPTPTPEALRAAMERVSVERAGPDGTKLRVRLSNVTVEATRDGRVVGTERRSFSVIVPTPVLAVHERVETYQERLKRGVSKPGLGQRLTVRLYAVAWARGYAQYGGAPIENVVANRHVELMTNGAVLDEQRAVFGASDPDGRDALGTAIARVGLQEVVATHGPSEDSTNKLLREGIRTAGGPSESAGVPGLASGGTDAPAPNETVNVSVGLSADRAYREFVRDGRVNGTIDSVYGADVRTLAATERVGGGTPARPDPPSGDDWQFRVESTDTDVVGVSNATGGPTVSDPSGYHRLATYVRTVRLRHERRAVWHHNGSFNSTTRTSTETKRVRVAVVGRHAPTPHAPDHPIPSVHERGGRFGGPNLADVPPKVDDAVEFAGGPDALAGRAARGTLSETPTRIDGEWPGELSQWVYRDLIELRRTVREASVSVARGRMGTHEARPAAELAAQLRERRGELVDAPATYDSVAAKARAAVRGRYLSSVVDRVERRADQRSKRESAFESAIGTVGGPSLSRLRSSYDARRADERDAGPGGGPGSGGAGAGAGASSDGPNLEYSVDGAPPYLTLAKVTPDQVTAVDNDTHPLTTRNVNYFSIPFADATDVALSALLPGGTSRERRLSTAARALRAANRTLDYRPNATVRERRDRLQAELNDTVAAVEGELAAELASAGVGNASTDREAIVESGVDRWSSLDARALAMSNGSVVDPIVAAAARRAEEEWTTIRRDWVRLQVRTGLYDALESKRGKVSGTAVTTVATGVKDVVGQAVKSKISETAAKRFNESVTEIPAGLPVAPPVATWWVTTNVWSVTVRGQYARFAVEVPRRTPAVGDASLQYVRDGGNATLDLDGDGASEVLGRSSKVTFTTRTAVTVVVPPGGTGVGDIDGNSIEQSKGWPIPGPDPRERPWTGETYPLSVDGSGGTDERDCAPSERYEYDPTGECPDWRQGQ</sequence>
<proteinExistence type="predicted"/>
<gene>
    <name evidence="2" type="ORF">HZS55_09580</name>
</gene>
<keyword evidence="3" id="KW-1185">Reference proteome</keyword>
<protein>
    <submittedName>
        <fullName evidence="2">Uncharacterized protein</fullName>
    </submittedName>
</protein>
<dbReference type="GeneID" id="56078113"/>
<dbReference type="Pfam" id="PF23957">
    <property type="entry name" value="DUF7286"/>
    <property type="match status" value="1"/>
</dbReference>